<dbReference type="RefSeq" id="WP_386722720.1">
    <property type="nucleotide sequence ID" value="NZ_JBHRSZ010000007.1"/>
</dbReference>
<protein>
    <submittedName>
        <fullName evidence="1">Cupin domain-containing protein</fullName>
    </submittedName>
</protein>
<proteinExistence type="predicted"/>
<comment type="caution">
    <text evidence="1">The sequence shown here is derived from an EMBL/GenBank/DDBJ whole genome shotgun (WGS) entry which is preliminary data.</text>
</comment>
<accession>A0ABV7HJC3</accession>
<organism evidence="1 2">
    <name type="scientific">Litoribrevibacter euphylliae</name>
    <dbReference type="NCBI Taxonomy" id="1834034"/>
    <lineage>
        <taxon>Bacteria</taxon>
        <taxon>Pseudomonadati</taxon>
        <taxon>Pseudomonadota</taxon>
        <taxon>Gammaproteobacteria</taxon>
        <taxon>Oceanospirillales</taxon>
        <taxon>Oceanospirillaceae</taxon>
        <taxon>Litoribrevibacter</taxon>
    </lineage>
</organism>
<sequence>MAKLFKYQPETEFYTDEGCYITELSNSADDKDCSIALARVKPGVTTEVHQLIGTIERYTILEGEGRIMSGTLAGTLLSQKDTIVIPADEPQSIANESDQDLVFLCVCTPRFKPQNYRSTIDE</sequence>
<dbReference type="SUPFAM" id="SSF51182">
    <property type="entry name" value="RmlC-like cupins"/>
    <property type="match status" value="1"/>
</dbReference>
<dbReference type="Proteomes" id="UP001595476">
    <property type="component" value="Unassembled WGS sequence"/>
</dbReference>
<dbReference type="InterPro" id="IPR014710">
    <property type="entry name" value="RmlC-like_jellyroll"/>
</dbReference>
<evidence type="ECO:0000313" key="1">
    <source>
        <dbReference type="EMBL" id="MFC3152796.1"/>
    </source>
</evidence>
<dbReference type="Gene3D" id="2.60.120.10">
    <property type="entry name" value="Jelly Rolls"/>
    <property type="match status" value="1"/>
</dbReference>
<name>A0ABV7HJC3_9GAMM</name>
<dbReference type="InterPro" id="IPR052044">
    <property type="entry name" value="PKS_Associated_Protein"/>
</dbReference>
<reference evidence="2" key="1">
    <citation type="journal article" date="2019" name="Int. J. Syst. Evol. Microbiol.">
        <title>The Global Catalogue of Microorganisms (GCM) 10K type strain sequencing project: providing services to taxonomists for standard genome sequencing and annotation.</title>
        <authorList>
            <consortium name="The Broad Institute Genomics Platform"/>
            <consortium name="The Broad Institute Genome Sequencing Center for Infectious Disease"/>
            <person name="Wu L."/>
            <person name="Ma J."/>
        </authorList>
    </citation>
    <scope>NUCLEOTIDE SEQUENCE [LARGE SCALE GENOMIC DNA]</scope>
    <source>
        <strain evidence="2">KCTC 52438</strain>
    </source>
</reference>
<dbReference type="PANTHER" id="PTHR36114:SF1">
    <property type="entry name" value="16.7 KDA PROTEIN IN WHIE LOCUS"/>
    <property type="match status" value="1"/>
</dbReference>
<evidence type="ECO:0000313" key="2">
    <source>
        <dbReference type="Proteomes" id="UP001595476"/>
    </source>
</evidence>
<dbReference type="PANTHER" id="PTHR36114">
    <property type="entry name" value="16.7 KDA PROTEIN IN WHIE LOCUS"/>
    <property type="match status" value="1"/>
</dbReference>
<dbReference type="InterPro" id="IPR011051">
    <property type="entry name" value="RmlC_Cupin_sf"/>
</dbReference>
<dbReference type="EMBL" id="JBHRSZ010000007">
    <property type="protein sequence ID" value="MFC3152796.1"/>
    <property type="molecule type" value="Genomic_DNA"/>
</dbReference>
<gene>
    <name evidence="1" type="ORF">ACFOEK_17290</name>
</gene>
<keyword evidence="2" id="KW-1185">Reference proteome</keyword>